<dbReference type="InParanoid" id="Q0UXU7"/>
<dbReference type="GeneID" id="5970846"/>
<dbReference type="KEGG" id="pno:SNOG_03417"/>
<evidence type="ECO:0000313" key="3">
    <source>
        <dbReference type="Proteomes" id="UP000001055"/>
    </source>
</evidence>
<reference evidence="3" key="1">
    <citation type="journal article" date="2007" name="Plant Cell">
        <title>Dothideomycete-plant interactions illuminated by genome sequencing and EST analysis of the wheat pathogen Stagonospora nodorum.</title>
        <authorList>
            <person name="Hane J.K."/>
            <person name="Lowe R.G."/>
            <person name="Solomon P.S."/>
            <person name="Tan K.C."/>
            <person name="Schoch C.L."/>
            <person name="Spatafora J.W."/>
            <person name="Crous P.W."/>
            <person name="Kodira C."/>
            <person name="Birren B.W."/>
            <person name="Galagan J.E."/>
            <person name="Torriani S.F."/>
            <person name="McDonald B.A."/>
            <person name="Oliver R.P."/>
        </authorList>
    </citation>
    <scope>NUCLEOTIDE SEQUENCE [LARGE SCALE GENOMIC DNA]</scope>
    <source>
        <strain evidence="3">SN15 / ATCC MYA-4574 / FGSC 10173</strain>
    </source>
</reference>
<dbReference type="AlphaFoldDB" id="Q0UXU7"/>
<dbReference type="EMBL" id="CH445329">
    <property type="protein sequence ID" value="EAT88622.1"/>
    <property type="molecule type" value="Genomic_DNA"/>
</dbReference>
<dbReference type="RefSeq" id="XP_001793983.1">
    <property type="nucleotide sequence ID" value="XM_001793931.1"/>
</dbReference>
<feature type="compositionally biased region" description="Polar residues" evidence="1">
    <location>
        <begin position="43"/>
        <end position="63"/>
    </location>
</feature>
<dbReference type="Proteomes" id="UP000001055">
    <property type="component" value="Unassembled WGS sequence"/>
</dbReference>
<proteinExistence type="predicted"/>
<protein>
    <submittedName>
        <fullName evidence="2">Uncharacterized protein</fullName>
    </submittedName>
</protein>
<accession>Q0UXU7</accession>
<evidence type="ECO:0000256" key="1">
    <source>
        <dbReference type="SAM" id="MobiDB-lite"/>
    </source>
</evidence>
<evidence type="ECO:0000313" key="2">
    <source>
        <dbReference type="EMBL" id="EAT88622.1"/>
    </source>
</evidence>
<gene>
    <name evidence="2" type="ORF">SNOG_03417</name>
</gene>
<name>Q0UXU7_PHANO</name>
<sequence>MTKSPAGKDAFVAYRTRNKANWLSNQDPDRKRIFSNPAPPSKLLSSIPSNPHSTGTMTGENDCNTANTDFLTLKNPPSAHLDEEHWDFDNLIAPEDVSLPSTLSPQPPRNPSWQEGPYAIIPPSPSRVPAFATSDEPIIRTTYASVKAFLEVTPSNVATEPRTYRLEFHQAVDFFGADLFTHEPGRRRLVLARRQLARLNTPFFKFAMEAGLPSTIFNWLQGEPDTEDLDFSASHIDRLFEELTRKGISSAELWRS</sequence>
<feature type="region of interest" description="Disordered" evidence="1">
    <location>
        <begin position="18"/>
        <end position="63"/>
    </location>
</feature>
<organism evidence="2 3">
    <name type="scientific">Phaeosphaeria nodorum (strain SN15 / ATCC MYA-4574 / FGSC 10173)</name>
    <name type="common">Glume blotch fungus</name>
    <name type="synonym">Parastagonospora nodorum</name>
    <dbReference type="NCBI Taxonomy" id="321614"/>
    <lineage>
        <taxon>Eukaryota</taxon>
        <taxon>Fungi</taxon>
        <taxon>Dikarya</taxon>
        <taxon>Ascomycota</taxon>
        <taxon>Pezizomycotina</taxon>
        <taxon>Dothideomycetes</taxon>
        <taxon>Pleosporomycetidae</taxon>
        <taxon>Pleosporales</taxon>
        <taxon>Pleosporineae</taxon>
        <taxon>Phaeosphaeriaceae</taxon>
        <taxon>Parastagonospora</taxon>
    </lineage>
</organism>
<dbReference type="VEuPathDB" id="FungiDB:JI435_429030"/>